<dbReference type="AlphaFoldDB" id="A0A699Y3V7"/>
<proteinExistence type="predicted"/>
<gene>
    <name evidence="1" type="ORF">Tci_935220</name>
</gene>
<sequence>MAEVGIDVALDETVDDQAQGLGRLEQRG</sequence>
<evidence type="ECO:0000313" key="1">
    <source>
        <dbReference type="EMBL" id="GFD63251.1"/>
    </source>
</evidence>
<feature type="non-terminal residue" evidence="1">
    <location>
        <position position="28"/>
    </location>
</feature>
<dbReference type="EMBL" id="BKCJ011966829">
    <property type="protein sequence ID" value="GFD63251.1"/>
    <property type="molecule type" value="Genomic_DNA"/>
</dbReference>
<accession>A0A699Y3V7</accession>
<name>A0A699Y3V7_TANCI</name>
<protein>
    <submittedName>
        <fullName evidence="1">Uncharacterized protein</fullName>
    </submittedName>
</protein>
<reference evidence="1" key="1">
    <citation type="journal article" date="2019" name="Sci. Rep.">
        <title>Draft genome of Tanacetum cinerariifolium, the natural source of mosquito coil.</title>
        <authorList>
            <person name="Yamashiro T."/>
            <person name="Shiraishi A."/>
            <person name="Satake H."/>
            <person name="Nakayama K."/>
        </authorList>
    </citation>
    <scope>NUCLEOTIDE SEQUENCE</scope>
</reference>
<organism evidence="1">
    <name type="scientific">Tanacetum cinerariifolium</name>
    <name type="common">Dalmatian daisy</name>
    <name type="synonym">Chrysanthemum cinerariifolium</name>
    <dbReference type="NCBI Taxonomy" id="118510"/>
    <lineage>
        <taxon>Eukaryota</taxon>
        <taxon>Viridiplantae</taxon>
        <taxon>Streptophyta</taxon>
        <taxon>Embryophyta</taxon>
        <taxon>Tracheophyta</taxon>
        <taxon>Spermatophyta</taxon>
        <taxon>Magnoliopsida</taxon>
        <taxon>eudicotyledons</taxon>
        <taxon>Gunneridae</taxon>
        <taxon>Pentapetalae</taxon>
        <taxon>asterids</taxon>
        <taxon>campanulids</taxon>
        <taxon>Asterales</taxon>
        <taxon>Asteraceae</taxon>
        <taxon>Asteroideae</taxon>
        <taxon>Anthemideae</taxon>
        <taxon>Anthemidinae</taxon>
        <taxon>Tanacetum</taxon>
    </lineage>
</organism>
<comment type="caution">
    <text evidence="1">The sequence shown here is derived from an EMBL/GenBank/DDBJ whole genome shotgun (WGS) entry which is preliminary data.</text>
</comment>